<keyword evidence="7" id="KW-0249">Electron transport</keyword>
<keyword evidence="12" id="KW-1185">Reference proteome</keyword>
<dbReference type="KEGG" id="gph:GEMMAAP_18110"/>
<dbReference type="GO" id="GO:0009055">
    <property type="term" value="F:electron transfer activity"/>
    <property type="evidence" value="ECO:0007669"/>
    <property type="project" value="InterPro"/>
</dbReference>
<dbReference type="GO" id="GO:0019684">
    <property type="term" value="P:photosynthesis, light reaction"/>
    <property type="evidence" value="ECO:0007669"/>
    <property type="project" value="InterPro"/>
</dbReference>
<dbReference type="GO" id="GO:0005506">
    <property type="term" value="F:iron ion binding"/>
    <property type="evidence" value="ECO:0007669"/>
    <property type="project" value="InterPro"/>
</dbReference>
<dbReference type="InterPro" id="IPR003158">
    <property type="entry name" value="Photosyn_RC_cyt_c-su"/>
</dbReference>
<dbReference type="PROSITE" id="PS51257">
    <property type="entry name" value="PROKAR_LIPOPROTEIN"/>
    <property type="match status" value="1"/>
</dbReference>
<feature type="chain" id="PRO_5007507008" description="Photosynthetic reaction center cytochrome c subunit" evidence="10">
    <location>
        <begin position="22"/>
        <end position="193"/>
    </location>
</feature>
<evidence type="ECO:0000256" key="3">
    <source>
        <dbReference type="ARBA" id="ARBA00022448"/>
    </source>
</evidence>
<dbReference type="SUPFAM" id="SSF48695">
    <property type="entry name" value="Multiheme cytochromes"/>
    <property type="match status" value="1"/>
</dbReference>
<sequence length="193" mass="21105">MRMKLAAAVLAAGTVMACARANQEAAVATATPIAASPAAPGAPAAPAQRRQPVSPMKMDTVRQQAIATLMATLKGRENEPAGVVFKNVKLHKDMPVKEFLTMMDEQYGRGLGFTCVNCHMDNGDYASDERKNKVIARQMERMQRDIDSKYIAKVKELDDPRPKTTCVMCHRGTPHMPNTMDVPTAPVPQRKRG</sequence>
<dbReference type="RefSeq" id="WP_043581754.1">
    <property type="nucleotide sequence ID" value="NZ_CP011454.1"/>
</dbReference>
<dbReference type="InterPro" id="IPR036280">
    <property type="entry name" value="Multihaem_cyt_sf"/>
</dbReference>
<evidence type="ECO:0000256" key="8">
    <source>
        <dbReference type="ARBA" id="ARBA00023004"/>
    </source>
</evidence>
<comment type="function">
    <text evidence="1">The reaction center of purple bacteria contains a tightly bound cytochrome molecule which re-reduces the photo oxidized primary electron donor.</text>
</comment>
<keyword evidence="6" id="KW-0479">Metal-binding</keyword>
<dbReference type="Pfam" id="PF02276">
    <property type="entry name" value="CytoC_RC"/>
    <property type="match status" value="1"/>
</dbReference>
<gene>
    <name evidence="11" type="ORF">GEMMAAP_18110</name>
</gene>
<keyword evidence="5" id="KW-0349">Heme</keyword>
<evidence type="ECO:0000256" key="10">
    <source>
        <dbReference type="SAM" id="SignalP"/>
    </source>
</evidence>
<dbReference type="Gene3D" id="1.10.468.10">
    <property type="entry name" value="Photosynthetic Reaction Center, subunit C, domain 2"/>
    <property type="match status" value="1"/>
</dbReference>
<feature type="region of interest" description="Disordered" evidence="9">
    <location>
        <begin position="171"/>
        <end position="193"/>
    </location>
</feature>
<keyword evidence="4" id="KW-0602">Photosynthesis</keyword>
<dbReference type="STRING" id="1379270.GEMMAAP_18110"/>
<dbReference type="OrthoDB" id="951235at2"/>
<evidence type="ECO:0000256" key="9">
    <source>
        <dbReference type="SAM" id="MobiDB-lite"/>
    </source>
</evidence>
<proteinExistence type="predicted"/>
<dbReference type="Proteomes" id="UP000076404">
    <property type="component" value="Chromosome"/>
</dbReference>
<accession>A0A143BNR2</accession>
<feature type="region of interest" description="Disordered" evidence="9">
    <location>
        <begin position="36"/>
        <end position="55"/>
    </location>
</feature>
<evidence type="ECO:0000256" key="6">
    <source>
        <dbReference type="ARBA" id="ARBA00022723"/>
    </source>
</evidence>
<dbReference type="GO" id="GO:0030077">
    <property type="term" value="C:plasma membrane light-harvesting complex"/>
    <property type="evidence" value="ECO:0007669"/>
    <property type="project" value="InterPro"/>
</dbReference>
<evidence type="ECO:0000256" key="4">
    <source>
        <dbReference type="ARBA" id="ARBA00022531"/>
    </source>
</evidence>
<reference evidence="11 12" key="2">
    <citation type="journal article" date="2016" name="Environ. Microbiol. Rep.">
        <title>Metagenomic evidence for the presence of phototrophic Gemmatimonadetes bacteria in diverse environments.</title>
        <authorList>
            <person name="Zeng Y."/>
            <person name="Baumbach J."/>
            <person name="Barbosa E.G."/>
            <person name="Azevedo V."/>
            <person name="Zhang C."/>
            <person name="Koblizek M."/>
        </authorList>
    </citation>
    <scope>NUCLEOTIDE SEQUENCE [LARGE SCALE GENOMIC DNA]</scope>
    <source>
        <strain evidence="11 12">AP64</strain>
    </source>
</reference>
<keyword evidence="8" id="KW-0408">Iron</keyword>
<evidence type="ECO:0000256" key="7">
    <source>
        <dbReference type="ARBA" id="ARBA00022982"/>
    </source>
</evidence>
<evidence type="ECO:0000313" key="12">
    <source>
        <dbReference type="Proteomes" id="UP000076404"/>
    </source>
</evidence>
<reference evidence="11 12" key="1">
    <citation type="journal article" date="2014" name="Proc. Natl. Acad. Sci. U.S.A.">
        <title>Functional type 2 photosynthetic reaction centers found in the rare bacterial phylum Gemmatimonadetes.</title>
        <authorList>
            <person name="Zeng Y."/>
            <person name="Feng F."/>
            <person name="Medova H."/>
            <person name="Dean J."/>
            <person name="Koblizek M."/>
        </authorList>
    </citation>
    <scope>NUCLEOTIDE SEQUENCE [LARGE SCALE GENOMIC DNA]</scope>
    <source>
        <strain evidence="11 12">AP64</strain>
    </source>
</reference>
<evidence type="ECO:0000256" key="5">
    <source>
        <dbReference type="ARBA" id="ARBA00022617"/>
    </source>
</evidence>
<evidence type="ECO:0000256" key="2">
    <source>
        <dbReference type="ARBA" id="ARBA00015978"/>
    </source>
</evidence>
<dbReference type="AlphaFoldDB" id="A0A143BNR2"/>
<dbReference type="InterPro" id="IPR023119">
    <property type="entry name" value="Multihaem_cyt_PRC_cyt_su-like"/>
</dbReference>
<organism evidence="11 12">
    <name type="scientific">Gemmatimonas phototrophica</name>
    <dbReference type="NCBI Taxonomy" id="1379270"/>
    <lineage>
        <taxon>Bacteria</taxon>
        <taxon>Pseudomonadati</taxon>
        <taxon>Gemmatimonadota</taxon>
        <taxon>Gemmatimonadia</taxon>
        <taxon>Gemmatimonadales</taxon>
        <taxon>Gemmatimonadaceae</taxon>
        <taxon>Gemmatimonas</taxon>
    </lineage>
</organism>
<evidence type="ECO:0000313" key="11">
    <source>
        <dbReference type="EMBL" id="AMW06182.1"/>
    </source>
</evidence>
<dbReference type="EMBL" id="CP011454">
    <property type="protein sequence ID" value="AMW06182.1"/>
    <property type="molecule type" value="Genomic_DNA"/>
</dbReference>
<dbReference type="GO" id="GO:0020037">
    <property type="term" value="F:heme binding"/>
    <property type="evidence" value="ECO:0007669"/>
    <property type="project" value="InterPro"/>
</dbReference>
<feature type="signal peptide" evidence="10">
    <location>
        <begin position="1"/>
        <end position="21"/>
    </location>
</feature>
<keyword evidence="10" id="KW-0732">Signal</keyword>
<dbReference type="NCBIfam" id="NF033196">
    <property type="entry name" value="c_type_nonphoto"/>
    <property type="match status" value="1"/>
</dbReference>
<protein>
    <recommendedName>
        <fullName evidence="2">Photosynthetic reaction center cytochrome c subunit</fullName>
    </recommendedName>
</protein>
<evidence type="ECO:0000256" key="1">
    <source>
        <dbReference type="ARBA" id="ARBA00003196"/>
    </source>
</evidence>
<keyword evidence="3" id="KW-0813">Transport</keyword>
<name>A0A143BNR2_9BACT</name>